<feature type="transmembrane region" description="Helical" evidence="3">
    <location>
        <begin position="156"/>
        <end position="174"/>
    </location>
</feature>
<dbReference type="Gene3D" id="1.10.1130.10">
    <property type="entry name" value="Flavocytochrome C3, Chain A"/>
    <property type="match status" value="1"/>
</dbReference>
<feature type="compositionally biased region" description="Basic and acidic residues" evidence="2">
    <location>
        <begin position="856"/>
        <end position="871"/>
    </location>
</feature>
<name>A0A381MYC3_9ZZZZ</name>
<keyword evidence="3" id="KW-0812">Transmembrane</keyword>
<dbReference type="Pfam" id="PF13435">
    <property type="entry name" value="Cytochrome_C554"/>
    <property type="match status" value="1"/>
</dbReference>
<keyword evidence="3" id="KW-0472">Membrane</keyword>
<evidence type="ECO:0000256" key="3">
    <source>
        <dbReference type="SAM" id="Phobius"/>
    </source>
</evidence>
<sequence>MHTAEVVSPGLRKLLLAVLVIFSLLVVDSVYLATITFLQWLNDVTLENAVYQSAFLAHLVLGIIVIVPSIVYAVLHLRRAIDRPNRIAVRLGLALFFTLVILLVSGIVLTRGMPLVEIRHPVGRESLYWLHVVAPLVVVWLFILHRLAGSRIRWETGIGIGLASIVLSVAGVWVSEAQRVDRELAPEPYFFPSLARPADGRFIDSADLMRDEYCAECHQDIHSQWQYSAHRFASFNNPAYLFSVRNTREMALARDGDVRAARFCAGCHDPVPLFSGAFDDPEFDDVNHPTANAGITCVACHAIEHLNSPRGNADYLIRAPEHYPFAFSDDPRLVWLNGILIKGKPSFHKKTFLKPLHKSPEFCGTCHKVHLPKELNHYRWLRGQNHYDSYLLSGVSGHGVASFYYPDRAIDSCNECHMPLTPSADFGAKPDGMMGTLAVHGHHFPAANTAIPHLLNMPSGVNEKHRSILKDSLRVDVFAVREGVSIEAPVDGALRPSIPVLKPGSTYLIDIVIRTLTLGHLFSEGTADSNQIWLDVTATMGGKIIGRSGGLRSSDGGLDPWSHFVNAYVLDRQGIRIDRRNAEDIFTKLYDHQIPPGAADVVQYRLEIPPTVTSPIELTVKLHYRKFDTAYARAFLGDEFVRNDLPITVIAEDRVVFPDTETAEVDMPNIPEWQRWNDYGIGLLRKPDRGQLRQAEAAFRHVIKFNRPEGALNLARVLLREGRLDEAIDALQSAGAQGAYPWSIDWFGGLVDLQNGNLDAAIESFTALTQTKYPDAKARGFDFSVDYRLQNTLAQTLFERSKLTTSDPAEIVWLERSVDHYQRSLRVDPENVTAHYGLAQVYARLDRPIQAEKHRQLHEKYRRDDNAHDRALASARRSNPAANHASEAVVIYDLQRRGAYGLPPN</sequence>
<feature type="domain" description="Cytochrome c-552/4" evidence="4">
    <location>
        <begin position="214"/>
        <end position="301"/>
    </location>
</feature>
<accession>A0A381MYC3</accession>
<dbReference type="PANTHER" id="PTHR35038">
    <property type="entry name" value="DISSIMILATORY SULFITE REDUCTASE SIRA"/>
    <property type="match status" value="1"/>
</dbReference>
<feature type="transmembrane region" description="Helical" evidence="3">
    <location>
        <begin position="14"/>
        <end position="41"/>
    </location>
</feature>
<feature type="region of interest" description="Disordered" evidence="2">
    <location>
        <begin position="856"/>
        <end position="880"/>
    </location>
</feature>
<evidence type="ECO:0000256" key="1">
    <source>
        <dbReference type="ARBA" id="ARBA00022729"/>
    </source>
</evidence>
<dbReference type="SUPFAM" id="SSF48695">
    <property type="entry name" value="Multiheme cytochromes"/>
    <property type="match status" value="1"/>
</dbReference>
<dbReference type="InterPro" id="IPR011990">
    <property type="entry name" value="TPR-like_helical_dom_sf"/>
</dbReference>
<evidence type="ECO:0000259" key="5">
    <source>
        <dbReference type="Pfam" id="PF16918"/>
    </source>
</evidence>
<dbReference type="InterPro" id="IPR023155">
    <property type="entry name" value="Cyt_c-552/4"/>
</dbReference>
<gene>
    <name evidence="6" type="ORF">METZ01_LOCUS194</name>
</gene>
<dbReference type="Gene3D" id="1.25.40.10">
    <property type="entry name" value="Tetratricopeptide repeat domain"/>
    <property type="match status" value="2"/>
</dbReference>
<feature type="transmembrane region" description="Helical" evidence="3">
    <location>
        <begin position="53"/>
        <end position="75"/>
    </location>
</feature>
<proteinExistence type="predicted"/>
<evidence type="ECO:0000259" key="4">
    <source>
        <dbReference type="Pfam" id="PF13435"/>
    </source>
</evidence>
<protein>
    <submittedName>
        <fullName evidence="6">Uncharacterized protein</fullName>
    </submittedName>
</protein>
<feature type="transmembrane region" description="Helical" evidence="3">
    <location>
        <begin position="87"/>
        <end position="108"/>
    </location>
</feature>
<reference evidence="6" key="1">
    <citation type="submission" date="2018-05" db="EMBL/GenBank/DDBJ databases">
        <authorList>
            <person name="Lanie J.A."/>
            <person name="Ng W.-L."/>
            <person name="Kazmierczak K.M."/>
            <person name="Andrzejewski T.M."/>
            <person name="Davidsen T.M."/>
            <person name="Wayne K.J."/>
            <person name="Tettelin H."/>
            <person name="Glass J.I."/>
            <person name="Rusch D."/>
            <person name="Podicherti R."/>
            <person name="Tsui H.-C.T."/>
            <person name="Winkler M.E."/>
        </authorList>
    </citation>
    <scope>NUCLEOTIDE SEQUENCE</scope>
</reference>
<evidence type="ECO:0000313" key="6">
    <source>
        <dbReference type="EMBL" id="SUZ47340.1"/>
    </source>
</evidence>
<keyword evidence="3" id="KW-1133">Transmembrane helix</keyword>
<feature type="transmembrane region" description="Helical" evidence="3">
    <location>
        <begin position="128"/>
        <end position="144"/>
    </location>
</feature>
<evidence type="ECO:0000256" key="2">
    <source>
        <dbReference type="SAM" id="MobiDB-lite"/>
    </source>
</evidence>
<dbReference type="InterPro" id="IPR031636">
    <property type="entry name" value="PknG_TPR"/>
</dbReference>
<dbReference type="Pfam" id="PF16918">
    <property type="entry name" value="PknG_TPR"/>
    <property type="match status" value="1"/>
</dbReference>
<dbReference type="AlphaFoldDB" id="A0A381MYC3"/>
<organism evidence="6">
    <name type="scientific">marine metagenome</name>
    <dbReference type="NCBI Taxonomy" id="408172"/>
    <lineage>
        <taxon>unclassified sequences</taxon>
        <taxon>metagenomes</taxon>
        <taxon>ecological metagenomes</taxon>
    </lineage>
</organism>
<dbReference type="InterPro" id="IPR036280">
    <property type="entry name" value="Multihaem_cyt_sf"/>
</dbReference>
<keyword evidence="1" id="KW-0732">Signal</keyword>
<dbReference type="InterPro" id="IPR051829">
    <property type="entry name" value="Multiheme_Cytochr_ET"/>
</dbReference>
<dbReference type="SUPFAM" id="SSF48452">
    <property type="entry name" value="TPR-like"/>
    <property type="match status" value="1"/>
</dbReference>
<dbReference type="EMBL" id="UINC01000011">
    <property type="protein sequence ID" value="SUZ47340.1"/>
    <property type="molecule type" value="Genomic_DNA"/>
</dbReference>
<feature type="domain" description="Protein kinase G tetratricopeptide repeat containing" evidence="5">
    <location>
        <begin position="698"/>
        <end position="843"/>
    </location>
</feature>